<proteinExistence type="predicted"/>
<organism evidence="1 2">
    <name type="scientific">Candidozyma auris</name>
    <name type="common">Yeast</name>
    <name type="synonym">Candida auris</name>
    <dbReference type="NCBI Taxonomy" id="498019"/>
    <lineage>
        <taxon>Eukaryota</taxon>
        <taxon>Fungi</taxon>
        <taxon>Dikarya</taxon>
        <taxon>Ascomycota</taxon>
        <taxon>Saccharomycotina</taxon>
        <taxon>Pichiomycetes</taxon>
        <taxon>Metschnikowiaceae</taxon>
        <taxon>Candidozyma</taxon>
    </lineage>
</organism>
<gene>
    <name evidence="1" type="ORF">QG37_05018</name>
</gene>
<evidence type="ECO:0000313" key="2">
    <source>
        <dbReference type="Proteomes" id="UP000037122"/>
    </source>
</evidence>
<dbReference type="Proteomes" id="UP000037122">
    <property type="component" value="Unassembled WGS sequence"/>
</dbReference>
<dbReference type="EMBL" id="LGST01000034">
    <property type="protein sequence ID" value="KND98251.1"/>
    <property type="molecule type" value="Genomic_DNA"/>
</dbReference>
<sequence>MQAQQQTSASYVIVLYAGLSFQNFFTYWKQTVILLRGSGIYLDLSDPQSMYLSKKKKIKKNKKNSRGEPSELY</sequence>
<name>A0A0L0NVQ5_CANAR</name>
<protein>
    <submittedName>
        <fullName evidence="1">Uncharacterized protein</fullName>
    </submittedName>
</protein>
<accession>A0A0L0NVQ5</accession>
<evidence type="ECO:0000313" key="1">
    <source>
        <dbReference type="EMBL" id="KND98251.1"/>
    </source>
</evidence>
<comment type="caution">
    <text evidence="1">The sequence shown here is derived from an EMBL/GenBank/DDBJ whole genome shotgun (WGS) entry which is preliminary data.</text>
</comment>
<reference evidence="2" key="1">
    <citation type="journal article" date="2015" name="BMC Genomics">
        <title>Draft genome of a commonly misdiagnosed multidrug resistant pathogen Candida auris.</title>
        <authorList>
            <person name="Chatterjee S."/>
            <person name="Alampalli S.V."/>
            <person name="Nageshan R.K."/>
            <person name="Chettiar S.T."/>
            <person name="Joshi S."/>
            <person name="Tatu U.S."/>
        </authorList>
    </citation>
    <scope>NUCLEOTIDE SEQUENCE [LARGE SCALE GENOMIC DNA]</scope>
    <source>
        <strain evidence="2">6684</strain>
    </source>
</reference>
<dbReference type="VEuPathDB" id="FungiDB:QG37_05018"/>
<dbReference type="AlphaFoldDB" id="A0A0L0NVQ5"/>